<evidence type="ECO:0000313" key="4">
    <source>
        <dbReference type="Proteomes" id="UP000599312"/>
    </source>
</evidence>
<keyword evidence="1" id="KW-0175">Coiled coil</keyword>
<evidence type="ECO:0000256" key="1">
    <source>
        <dbReference type="SAM" id="Coils"/>
    </source>
</evidence>
<gene>
    <name evidence="3" type="ORF">I2H38_06015</name>
</gene>
<feature type="region of interest" description="Disordered" evidence="2">
    <location>
        <begin position="1"/>
        <end position="89"/>
    </location>
</feature>
<name>A0A931BSE0_9HYPH</name>
<protein>
    <submittedName>
        <fullName evidence="3">Uncharacterized protein</fullName>
    </submittedName>
</protein>
<dbReference type="RefSeq" id="WP_196270915.1">
    <property type="nucleotide sequence ID" value="NZ_JADQDO010000002.1"/>
</dbReference>
<keyword evidence="4" id="KW-1185">Reference proteome</keyword>
<sequence>MTDSSDPKAPNSSRKKTTREPATIDLKATIIDDGARPDEKTAAEAERVADEAVSQPEETFDSGAGTDSIASGGPFQAAPPPAPPARDHQVPALIGAGLVGGLIGAGLVYGLQVWRGPAGLDDSRLVQLEQRVGVLSQTGNLQALDGRIKALETGRTVLDQRVQVAQTAAEKAAARAEEALNRPLAPIQAPQNEAALTDLSNRVSSLENQVNSENERVASATQGLDRRLADQGQAFAALSQKFAEGPQAAAQAGIRVVLAERLNDSVRAGTSYADVLATLKKVDGDAARLAPLEPFAERGAPTATALAQSFKPVSADILREDRAAAGSWTDRLMRMADRIVTIRPVDQPGSTSVPSLVARIEQALARGDVVDAAAAWDALPEPARRMSEKWGILVKNRAAAEKAASAVASDALAALNRTAQ</sequence>
<organism evidence="3 4">
    <name type="scientific">Microvirga alba</name>
    <dbReference type="NCBI Taxonomy" id="2791025"/>
    <lineage>
        <taxon>Bacteria</taxon>
        <taxon>Pseudomonadati</taxon>
        <taxon>Pseudomonadota</taxon>
        <taxon>Alphaproteobacteria</taxon>
        <taxon>Hyphomicrobiales</taxon>
        <taxon>Methylobacteriaceae</taxon>
        <taxon>Microvirga</taxon>
    </lineage>
</organism>
<feature type="compositionally biased region" description="Basic and acidic residues" evidence="2">
    <location>
        <begin position="33"/>
        <end position="50"/>
    </location>
</feature>
<evidence type="ECO:0000313" key="3">
    <source>
        <dbReference type="EMBL" id="MBF9232930.1"/>
    </source>
</evidence>
<dbReference type="EMBL" id="JADQDO010000002">
    <property type="protein sequence ID" value="MBF9232930.1"/>
    <property type="molecule type" value="Genomic_DNA"/>
</dbReference>
<reference evidence="3" key="1">
    <citation type="submission" date="2020-11" db="EMBL/GenBank/DDBJ databases">
        <authorList>
            <person name="Kim M.K."/>
        </authorList>
    </citation>
    <scope>NUCLEOTIDE SEQUENCE</scope>
    <source>
        <strain evidence="3">BT350</strain>
    </source>
</reference>
<feature type="coiled-coil region" evidence="1">
    <location>
        <begin position="162"/>
        <end position="216"/>
    </location>
</feature>
<evidence type="ECO:0000256" key="2">
    <source>
        <dbReference type="SAM" id="MobiDB-lite"/>
    </source>
</evidence>
<proteinExistence type="predicted"/>
<accession>A0A931BSE0</accession>
<comment type="caution">
    <text evidence="3">The sequence shown here is derived from an EMBL/GenBank/DDBJ whole genome shotgun (WGS) entry which is preliminary data.</text>
</comment>
<dbReference type="Proteomes" id="UP000599312">
    <property type="component" value="Unassembled WGS sequence"/>
</dbReference>
<dbReference type="AlphaFoldDB" id="A0A931BSE0"/>